<dbReference type="Proteomes" id="UP000002016">
    <property type="component" value="Chromosome"/>
</dbReference>
<evidence type="ECO:0000256" key="8">
    <source>
        <dbReference type="ARBA" id="ARBA00023163"/>
    </source>
</evidence>
<evidence type="ECO:0000256" key="7">
    <source>
        <dbReference type="ARBA" id="ARBA00023125"/>
    </source>
</evidence>
<dbReference type="KEGG" id="tle:Tlet_0660"/>
<dbReference type="GO" id="GO:0000428">
    <property type="term" value="C:DNA-directed RNA polymerase complex"/>
    <property type="evidence" value="ECO:0007669"/>
    <property type="project" value="UniProtKB-KW"/>
</dbReference>
<dbReference type="STRING" id="416591.Tlet_0660"/>
<reference evidence="11 12" key="2">
    <citation type="journal article" date="2009" name="Proc. Natl. Acad. Sci. U.S.A.">
        <title>On the chimeric nature, thermophilic origin, and phylogenetic placement of the Thermotogales.</title>
        <authorList>
            <person name="Zhaxybayeva O."/>
            <person name="Swithers K.S."/>
            <person name="Lapierre P."/>
            <person name="Fournier G.P."/>
            <person name="Bickhart D.M."/>
            <person name="DeBoy R.T."/>
            <person name="Nelson K.E."/>
            <person name="Nesbo C.L."/>
            <person name="Doolittle W.F."/>
            <person name="Gogarten J.P."/>
            <person name="Noll K.M."/>
        </authorList>
    </citation>
    <scope>NUCLEOTIDE SEQUENCE [LARGE SCALE GENOMIC DNA]</scope>
    <source>
        <strain evidence="12">ATCC BAA-301 / DSM 14385 / NBRC 107922 / TMO</strain>
    </source>
</reference>
<protein>
    <submittedName>
        <fullName evidence="11">Sigma-54 DNA-binding domain protein</fullName>
    </submittedName>
</protein>
<dbReference type="GO" id="GO:0001216">
    <property type="term" value="F:DNA-binding transcription activator activity"/>
    <property type="evidence" value="ECO:0007669"/>
    <property type="project" value="InterPro"/>
</dbReference>
<dbReference type="OrthoDB" id="9814402at2"/>
<dbReference type="eggNOG" id="COG1508">
    <property type="taxonomic scope" value="Bacteria"/>
</dbReference>
<evidence type="ECO:0000313" key="11">
    <source>
        <dbReference type="EMBL" id="ABV33226.1"/>
    </source>
</evidence>
<dbReference type="Pfam" id="PF04963">
    <property type="entry name" value="Sigma54_CBD"/>
    <property type="match status" value="1"/>
</dbReference>
<proteinExistence type="inferred from homology"/>
<comment type="similarity">
    <text evidence="1">Belongs to the sigma-54 factor family.</text>
</comment>
<dbReference type="PROSITE" id="PS50044">
    <property type="entry name" value="SIGMA54_3"/>
    <property type="match status" value="1"/>
</dbReference>
<dbReference type="RefSeq" id="WP_012002707.1">
    <property type="nucleotide sequence ID" value="NC_009828.1"/>
</dbReference>
<keyword evidence="12" id="KW-1185">Reference proteome</keyword>
<keyword evidence="3" id="KW-0808">Transferase</keyword>
<feature type="domain" description="RNA polymerase sigma factor 54 core-binding" evidence="10">
    <location>
        <begin position="55"/>
        <end position="131"/>
    </location>
</feature>
<dbReference type="HOGENOM" id="CLU_914471_0_0_0"/>
<evidence type="ECO:0000256" key="5">
    <source>
        <dbReference type="ARBA" id="ARBA00023015"/>
    </source>
</evidence>
<dbReference type="InterPro" id="IPR000394">
    <property type="entry name" value="RNA_pol_sigma_54"/>
</dbReference>
<dbReference type="EMBL" id="CP000812">
    <property type="protein sequence ID" value="ABV33226.1"/>
    <property type="molecule type" value="Genomic_DNA"/>
</dbReference>
<dbReference type="Pfam" id="PF04552">
    <property type="entry name" value="Sigma54_DBD"/>
    <property type="match status" value="1"/>
</dbReference>
<feature type="domain" description="RNA polymerase sigma factor 54 DNA-binding" evidence="9">
    <location>
        <begin position="172"/>
        <end position="306"/>
    </location>
</feature>
<organism evidence="11 12">
    <name type="scientific">Pseudothermotoga lettingae (strain ATCC BAA-301 / DSM 14385 / NBRC 107922 / TMO)</name>
    <name type="common">Thermotoga lettingae</name>
    <dbReference type="NCBI Taxonomy" id="416591"/>
    <lineage>
        <taxon>Bacteria</taxon>
        <taxon>Thermotogati</taxon>
        <taxon>Thermotogota</taxon>
        <taxon>Thermotogae</taxon>
        <taxon>Thermotogales</taxon>
        <taxon>Thermotogaceae</taxon>
        <taxon>Pseudothermotoga</taxon>
    </lineage>
</organism>
<name>A8F4Z2_PSELT</name>
<keyword evidence="7 11" id="KW-0238">DNA-binding</keyword>
<dbReference type="PANTHER" id="PTHR32248:SF4">
    <property type="entry name" value="RNA POLYMERASE SIGMA-54 FACTOR"/>
    <property type="match status" value="1"/>
</dbReference>
<accession>A8F4Z2</accession>
<dbReference type="GO" id="GO:0016987">
    <property type="term" value="F:sigma factor activity"/>
    <property type="evidence" value="ECO:0007669"/>
    <property type="project" value="UniProtKB-KW"/>
</dbReference>
<evidence type="ECO:0000259" key="9">
    <source>
        <dbReference type="Pfam" id="PF04552"/>
    </source>
</evidence>
<gene>
    <name evidence="11" type="ordered locus">Tlet_0660</name>
</gene>
<dbReference type="InterPro" id="IPR007046">
    <property type="entry name" value="RNA_pol_sigma_54_core-bd"/>
</dbReference>
<keyword evidence="6" id="KW-0731">Sigma factor</keyword>
<reference evidence="11 12" key="1">
    <citation type="submission" date="2007-08" db="EMBL/GenBank/DDBJ databases">
        <title>Complete sequence of Thermotoga lettingae TMO.</title>
        <authorList>
            <consortium name="US DOE Joint Genome Institute"/>
            <person name="Copeland A."/>
            <person name="Lucas S."/>
            <person name="Lapidus A."/>
            <person name="Barry K."/>
            <person name="Glavina del Rio T."/>
            <person name="Dalin E."/>
            <person name="Tice H."/>
            <person name="Pitluck S."/>
            <person name="Foster B."/>
            <person name="Bruce D."/>
            <person name="Schmutz J."/>
            <person name="Larimer F."/>
            <person name="Land M."/>
            <person name="Hauser L."/>
            <person name="Kyrpides N."/>
            <person name="Mikhailova N."/>
            <person name="Nelson K."/>
            <person name="Gogarten J.P."/>
            <person name="Noll K."/>
            <person name="Richardson P."/>
        </authorList>
    </citation>
    <scope>NUCLEOTIDE SEQUENCE [LARGE SCALE GENOMIC DNA]</scope>
    <source>
        <strain evidence="12">ATCC BAA-301 / DSM 14385 / NBRC 107922 / TMO</strain>
    </source>
</reference>
<dbReference type="PANTHER" id="PTHR32248">
    <property type="entry name" value="RNA POLYMERASE SIGMA-54 FACTOR"/>
    <property type="match status" value="1"/>
</dbReference>
<keyword evidence="8" id="KW-0804">Transcription</keyword>
<keyword evidence="4" id="KW-0548">Nucleotidyltransferase</keyword>
<dbReference type="Gene3D" id="1.10.10.1330">
    <property type="entry name" value="RNA polymerase sigma-54 factor, core-binding domain"/>
    <property type="match status" value="1"/>
</dbReference>
<dbReference type="GO" id="GO:0016779">
    <property type="term" value="F:nucleotidyltransferase activity"/>
    <property type="evidence" value="ECO:0007669"/>
    <property type="project" value="UniProtKB-KW"/>
</dbReference>
<evidence type="ECO:0000256" key="1">
    <source>
        <dbReference type="ARBA" id="ARBA00008798"/>
    </source>
</evidence>
<evidence type="ECO:0000256" key="6">
    <source>
        <dbReference type="ARBA" id="ARBA00023082"/>
    </source>
</evidence>
<dbReference type="AlphaFoldDB" id="A8F4Z2"/>
<sequence>MENRLRIETTAFYNKNAFFKIIELPFSALVEYLQNSFSGVSLDVQIPEKNESFVETVVDYEKSLPEEIMENIIFANLDDETEKVAEYIAYNLDNKGKMLVSVQEICEKFGVSEQIVKRAIDAIRESGPEGILDGKVAGYGDASIYVEPDIIITEDLSVSVRSFEMKIPRNATKTQLKIISFLNEALNHRKELLLFLGKTLLKENALFILGKSTYPKKTKMTDIANTMNISISTVSKAISGKYVKTPFRIFELKTFFGRHVAGDYLTAEIAKIILEKGKSITDREITIILNSQGIEVSRRTVNNYRRRAAEILERNGKF</sequence>
<dbReference type="InterPro" id="IPR007634">
    <property type="entry name" value="RNA_pol_sigma_54_DNA-bd"/>
</dbReference>
<keyword evidence="5" id="KW-0805">Transcription regulation</keyword>
<evidence type="ECO:0000259" key="10">
    <source>
        <dbReference type="Pfam" id="PF04963"/>
    </source>
</evidence>
<dbReference type="GO" id="GO:0006352">
    <property type="term" value="P:DNA-templated transcription initiation"/>
    <property type="evidence" value="ECO:0007669"/>
    <property type="project" value="InterPro"/>
</dbReference>
<evidence type="ECO:0000256" key="4">
    <source>
        <dbReference type="ARBA" id="ARBA00022695"/>
    </source>
</evidence>
<evidence type="ECO:0000256" key="2">
    <source>
        <dbReference type="ARBA" id="ARBA00022478"/>
    </source>
</evidence>
<keyword evidence="2" id="KW-0240">DNA-directed RNA polymerase</keyword>
<evidence type="ECO:0000313" key="12">
    <source>
        <dbReference type="Proteomes" id="UP000002016"/>
    </source>
</evidence>
<dbReference type="GO" id="GO:0003677">
    <property type="term" value="F:DNA binding"/>
    <property type="evidence" value="ECO:0007669"/>
    <property type="project" value="UniProtKB-KW"/>
</dbReference>
<evidence type="ECO:0000256" key="3">
    <source>
        <dbReference type="ARBA" id="ARBA00022679"/>
    </source>
</evidence>
<dbReference type="InterPro" id="IPR038709">
    <property type="entry name" value="RpoN_core-bd_sf"/>
</dbReference>
<dbReference type="Gene3D" id="1.10.10.60">
    <property type="entry name" value="Homeodomain-like"/>
    <property type="match status" value="1"/>
</dbReference>